<evidence type="ECO:0000256" key="5">
    <source>
        <dbReference type="ARBA" id="ARBA00022989"/>
    </source>
</evidence>
<evidence type="ECO:0000313" key="9">
    <source>
        <dbReference type="Proteomes" id="UP000027946"/>
    </source>
</evidence>
<dbReference type="GO" id="GO:0015109">
    <property type="term" value="F:chromate transmembrane transporter activity"/>
    <property type="evidence" value="ECO:0007669"/>
    <property type="project" value="InterPro"/>
</dbReference>
<comment type="caution">
    <text evidence="8">The sequence shown here is derived from an EMBL/GenBank/DDBJ whole genome shotgun (WGS) entry which is preliminary data.</text>
</comment>
<feature type="transmembrane region" description="Helical" evidence="7">
    <location>
        <begin position="108"/>
        <end position="128"/>
    </location>
</feature>
<dbReference type="PANTHER" id="PTHR43663">
    <property type="entry name" value="CHROMATE TRANSPORT PROTEIN-RELATED"/>
    <property type="match status" value="1"/>
</dbReference>
<sequence>MFEIFLIFLKIGFFTFGGGYAMIPIIEDELTIKKNLLSPDEFVDIISIAQSFPGPIAVNLSLLTGYKIGGYALSALCCIGIVLPSFLSILALSYIYSVGSELWFLKSFFYGVRPVMVALLAYSFTRLFSKMDKCRLNIALFAFSFALVAVFNINPIFVILTGGVFSLCTK</sequence>
<evidence type="ECO:0000256" key="3">
    <source>
        <dbReference type="ARBA" id="ARBA00022475"/>
    </source>
</evidence>
<feature type="transmembrane region" description="Helical" evidence="7">
    <location>
        <begin position="140"/>
        <end position="165"/>
    </location>
</feature>
<dbReference type="Pfam" id="PF02417">
    <property type="entry name" value="Chromate_transp"/>
    <property type="match status" value="1"/>
</dbReference>
<dbReference type="EMBL" id="JJMM01000026">
    <property type="protein sequence ID" value="KDR93830.1"/>
    <property type="molecule type" value="Genomic_DNA"/>
</dbReference>
<keyword evidence="9" id="KW-1185">Reference proteome</keyword>
<dbReference type="InterPro" id="IPR003370">
    <property type="entry name" value="Chromate_transpt"/>
</dbReference>
<feature type="transmembrane region" description="Helical" evidence="7">
    <location>
        <begin position="45"/>
        <end position="64"/>
    </location>
</feature>
<dbReference type="PANTHER" id="PTHR43663:SF2">
    <property type="entry name" value="CHROMATE TRANSPORT PROTEIN-RELATED"/>
    <property type="match status" value="1"/>
</dbReference>
<keyword evidence="6 7" id="KW-0472">Membrane</keyword>
<comment type="subcellular location">
    <subcellularLocation>
        <location evidence="1">Cell membrane</location>
        <topology evidence="1">Multi-pass membrane protein</topology>
    </subcellularLocation>
</comment>
<accession>A0A069RC41</accession>
<dbReference type="InterPro" id="IPR052518">
    <property type="entry name" value="CHR_Transporter"/>
</dbReference>
<name>A0A069RC41_PEPLI</name>
<protein>
    <submittedName>
        <fullName evidence="8">Chromate transporter family protein</fullName>
    </submittedName>
</protein>
<dbReference type="GO" id="GO:0005886">
    <property type="term" value="C:plasma membrane"/>
    <property type="evidence" value="ECO:0007669"/>
    <property type="project" value="UniProtKB-SubCell"/>
</dbReference>
<proteinExistence type="inferred from homology"/>
<dbReference type="OrthoDB" id="9788907at2"/>
<dbReference type="Proteomes" id="UP000027946">
    <property type="component" value="Unassembled WGS sequence"/>
</dbReference>
<dbReference type="eggNOG" id="COG2059">
    <property type="taxonomic scope" value="Bacteria"/>
</dbReference>
<evidence type="ECO:0000313" key="8">
    <source>
        <dbReference type="EMBL" id="KDR93830.1"/>
    </source>
</evidence>
<dbReference type="RefSeq" id="WP_038267678.1">
    <property type="nucleotide sequence ID" value="NZ_FSRH01000004.1"/>
</dbReference>
<evidence type="ECO:0000256" key="7">
    <source>
        <dbReference type="SAM" id="Phobius"/>
    </source>
</evidence>
<dbReference type="AlphaFoldDB" id="A0A069RC41"/>
<organism evidence="8 9">
    <name type="scientific">Peptoclostridium litorale DSM 5388</name>
    <dbReference type="NCBI Taxonomy" id="1121324"/>
    <lineage>
        <taxon>Bacteria</taxon>
        <taxon>Bacillati</taxon>
        <taxon>Bacillota</taxon>
        <taxon>Clostridia</taxon>
        <taxon>Peptostreptococcales</taxon>
        <taxon>Peptoclostridiaceae</taxon>
        <taxon>Peptoclostridium</taxon>
    </lineage>
</organism>
<reference evidence="8 9" key="1">
    <citation type="submission" date="2014-03" db="EMBL/GenBank/DDBJ databases">
        <title>Genome sequence of Clostridium litorale W6, DSM 5388.</title>
        <authorList>
            <person name="Poehlein A."/>
            <person name="Jagirdar A."/>
            <person name="Khonsari B."/>
            <person name="Chibani C.M."/>
            <person name="Gutierrez Gutierrez D.A."/>
            <person name="Davydova E."/>
            <person name="Alghaithi H.S."/>
            <person name="Nair K.P."/>
            <person name="Dhamotharan K."/>
            <person name="Chandran L."/>
            <person name="G W."/>
            <person name="Daniel R."/>
        </authorList>
    </citation>
    <scope>NUCLEOTIDE SEQUENCE [LARGE SCALE GENOMIC DNA]</scope>
    <source>
        <strain evidence="8 9">W6</strain>
    </source>
</reference>
<feature type="transmembrane region" description="Helical" evidence="7">
    <location>
        <begin position="71"/>
        <end position="96"/>
    </location>
</feature>
<evidence type="ECO:0000256" key="4">
    <source>
        <dbReference type="ARBA" id="ARBA00022692"/>
    </source>
</evidence>
<keyword evidence="3" id="KW-1003">Cell membrane</keyword>
<dbReference type="STRING" id="1121324.CLIT_23c01020"/>
<keyword evidence="5 7" id="KW-1133">Transmembrane helix</keyword>
<comment type="similarity">
    <text evidence="2">Belongs to the chromate ion transporter (CHR) (TC 2.A.51) family.</text>
</comment>
<evidence type="ECO:0000256" key="1">
    <source>
        <dbReference type="ARBA" id="ARBA00004651"/>
    </source>
</evidence>
<gene>
    <name evidence="8" type="ORF">CLIT_23c01020</name>
</gene>
<evidence type="ECO:0000256" key="2">
    <source>
        <dbReference type="ARBA" id="ARBA00005262"/>
    </source>
</evidence>
<keyword evidence="4 7" id="KW-0812">Transmembrane</keyword>
<evidence type="ECO:0000256" key="6">
    <source>
        <dbReference type="ARBA" id="ARBA00023136"/>
    </source>
</evidence>